<dbReference type="EMBL" id="RSCK01000076">
    <property type="protein sequence ID" value="RUT05428.1"/>
    <property type="molecule type" value="Genomic_DNA"/>
</dbReference>
<evidence type="ECO:0008006" key="3">
    <source>
        <dbReference type="Google" id="ProtNLM"/>
    </source>
</evidence>
<accession>A0AB37UC97</accession>
<keyword evidence="2" id="KW-1185">Reference proteome</keyword>
<reference evidence="1 2" key="1">
    <citation type="journal article" date="2019" name="Genome Biol. Evol.">
        <title>Day and night: Metabolic profiles and evolutionary relationships of six axenic non-marine cyanobacteria.</title>
        <authorList>
            <person name="Will S.E."/>
            <person name="Henke P."/>
            <person name="Boedeker C."/>
            <person name="Huang S."/>
            <person name="Brinkmann H."/>
            <person name="Rohde M."/>
            <person name="Jarek M."/>
            <person name="Friedl T."/>
            <person name="Seufert S."/>
            <person name="Schumacher M."/>
            <person name="Overmann J."/>
            <person name="Neumann-Schaal M."/>
            <person name="Petersen J."/>
        </authorList>
    </citation>
    <scope>NUCLEOTIDE SEQUENCE [LARGE SCALE GENOMIC DNA]</scope>
    <source>
        <strain evidence="1 2">SAG 39.79</strain>
    </source>
</reference>
<organism evidence="1 2">
    <name type="scientific">Chroococcidiopsis cubana SAG 39.79</name>
    <dbReference type="NCBI Taxonomy" id="388085"/>
    <lineage>
        <taxon>Bacteria</taxon>
        <taxon>Bacillati</taxon>
        <taxon>Cyanobacteriota</taxon>
        <taxon>Cyanophyceae</taxon>
        <taxon>Chroococcidiopsidales</taxon>
        <taxon>Chroococcidiopsidaceae</taxon>
        <taxon>Chroococcidiopsis</taxon>
    </lineage>
</organism>
<gene>
    <name evidence="1" type="ORF">DSM107010_55060</name>
</gene>
<protein>
    <recommendedName>
        <fullName evidence="3">SpoVT-AbrB domain-containing protein</fullName>
    </recommendedName>
</protein>
<comment type="caution">
    <text evidence="1">The sequence shown here is derived from an EMBL/GenBank/DDBJ whole genome shotgun (WGS) entry which is preliminary data.</text>
</comment>
<sequence length="83" mass="9320">MQKIVLRTHVGKDGILHLDVPVALQDADLEVTVTVQPVTPTQTKSPEELGYSSDFFERTFGCLSDEQLEREPQGELPEREPLD</sequence>
<evidence type="ECO:0000313" key="1">
    <source>
        <dbReference type="EMBL" id="RUT05428.1"/>
    </source>
</evidence>
<proteinExistence type="predicted"/>
<evidence type="ECO:0000313" key="2">
    <source>
        <dbReference type="Proteomes" id="UP000282574"/>
    </source>
</evidence>
<dbReference type="Proteomes" id="UP000282574">
    <property type="component" value="Unassembled WGS sequence"/>
</dbReference>
<name>A0AB37UC97_9CYAN</name>
<dbReference type="AlphaFoldDB" id="A0AB37UC97"/>
<dbReference type="RefSeq" id="WP_106170095.1">
    <property type="nucleotide sequence ID" value="NZ_JAVKZF010000001.1"/>
</dbReference>